<feature type="region of interest" description="Disordered" evidence="1">
    <location>
        <begin position="398"/>
        <end position="418"/>
    </location>
</feature>
<dbReference type="EMBL" id="CAXHTB010000008">
    <property type="protein sequence ID" value="CAL0310553.1"/>
    <property type="molecule type" value="Genomic_DNA"/>
</dbReference>
<feature type="region of interest" description="Disordered" evidence="1">
    <location>
        <begin position="263"/>
        <end position="313"/>
    </location>
</feature>
<feature type="compositionally biased region" description="Acidic residues" evidence="1">
    <location>
        <begin position="295"/>
        <end position="308"/>
    </location>
</feature>
<evidence type="ECO:0000313" key="3">
    <source>
        <dbReference type="EMBL" id="CAL0310553.1"/>
    </source>
</evidence>
<sequence length="794" mass="89122">MKVFVMIHLNCLQFLVVRHNPILYYNRILKEIEAMMRWRPWPPPLPSRKYEVTLIVRSLINGRDLSLPKGSRLTVGIKWKGSKFILRSLRRNAVRGNVTKEAEIVAGDGGAAAAATVVKWDEEFRNLCKLNAYKDNVFHPWEIAFTVFDELNQRSKSKAYVVGTALLNIAEFASQVDQRDFDLNIPLTLPSGSVEQSPSLCISISLVELRAVPETVNQRSVVPVSSPFAQSGETTLAEKNELSAIKAGLRKVKILTEYVSSRRAKKGSREGEGSEGGGSRSGEDGEYNYPLNSDSLDDFEDGDSDEGKEDSGVRKSFDYGSLAHANAGGAFCSNTRLNCDDEDWVYYSNRRSDVGCSQMDDSPISSYEPYLRQSSVRSLLLSWRKRKLGFGSPKVNKGEPLLKKANGEGGDDIDFDRRQLSSDESYSRRLYRTEDDSTANQSSISEFGDDNFVVGSWEHKEVMSRDGHMKLQTQVFFASIDQCSESAAGESACTALVAVMAHWLQNNNDLMPIKSQFDFLIREGSSEWRNLCDNETYKERFPDKHFDLETVLQAKICPLSVVPGKSFIGFFHPEGMDEGRFDFLHGAMSFDNIWDEISRAGQECPSNGEPHIYIVSWNDHFFILKVESDAYYIIDTLGERLYEGCNQAYILKFDSDTVIHKMQDVAQSSDDNATSKQHTVASILECDDRQIASVLEHNDKQMQQSLGKEAGFIVEPEEQLKSDDEVVCRGKESCKEYIKSFLAAIPIRELQADVKKGIISSAPLHHRLQIEFNYAQLLESCATTPVAEASMAMP</sequence>
<dbReference type="PANTHER" id="PTHR31182">
    <property type="entry name" value="C2 NT-TYPE DOMAIN-CONTAINING PROTEIN"/>
    <property type="match status" value="1"/>
</dbReference>
<organism evidence="3 4">
    <name type="scientific">Lupinus luteus</name>
    <name type="common">European yellow lupine</name>
    <dbReference type="NCBI Taxonomy" id="3873"/>
    <lineage>
        <taxon>Eukaryota</taxon>
        <taxon>Viridiplantae</taxon>
        <taxon>Streptophyta</taxon>
        <taxon>Embryophyta</taxon>
        <taxon>Tracheophyta</taxon>
        <taxon>Spermatophyta</taxon>
        <taxon>Magnoliopsida</taxon>
        <taxon>eudicotyledons</taxon>
        <taxon>Gunneridae</taxon>
        <taxon>Pentapetalae</taxon>
        <taxon>rosids</taxon>
        <taxon>fabids</taxon>
        <taxon>Fabales</taxon>
        <taxon>Fabaceae</taxon>
        <taxon>Papilionoideae</taxon>
        <taxon>50 kb inversion clade</taxon>
        <taxon>genistoids sensu lato</taxon>
        <taxon>core genistoids</taxon>
        <taxon>Genisteae</taxon>
        <taxon>Lupinus</taxon>
    </lineage>
</organism>
<dbReference type="InterPro" id="IPR019448">
    <property type="entry name" value="NT-C2"/>
</dbReference>
<dbReference type="PANTHER" id="PTHR31182:SF15">
    <property type="entry name" value="F26K24.5 PROTEIN"/>
    <property type="match status" value="1"/>
</dbReference>
<comment type="caution">
    <text evidence="3">The sequence shown here is derived from an EMBL/GenBank/DDBJ whole genome shotgun (WGS) entry which is preliminary data.</text>
</comment>
<reference evidence="3 4" key="1">
    <citation type="submission" date="2024-03" db="EMBL/GenBank/DDBJ databases">
        <authorList>
            <person name="Martinez-Hernandez J."/>
        </authorList>
    </citation>
    <scope>NUCLEOTIDE SEQUENCE [LARGE SCALE GENOMIC DNA]</scope>
</reference>
<proteinExistence type="predicted"/>
<dbReference type="PROSITE" id="PS51840">
    <property type="entry name" value="C2_NT"/>
    <property type="match status" value="1"/>
</dbReference>
<keyword evidence="4" id="KW-1185">Reference proteome</keyword>
<feature type="domain" description="C2 NT-type" evidence="2">
    <location>
        <begin position="40"/>
        <end position="208"/>
    </location>
</feature>
<dbReference type="Proteomes" id="UP001497480">
    <property type="component" value="Unassembled WGS sequence"/>
</dbReference>
<evidence type="ECO:0000313" key="4">
    <source>
        <dbReference type="Proteomes" id="UP001497480"/>
    </source>
</evidence>
<evidence type="ECO:0000256" key="1">
    <source>
        <dbReference type="SAM" id="MobiDB-lite"/>
    </source>
</evidence>
<dbReference type="AlphaFoldDB" id="A0AAV1WNH7"/>
<evidence type="ECO:0000259" key="2">
    <source>
        <dbReference type="PROSITE" id="PS51840"/>
    </source>
</evidence>
<name>A0AAV1WNH7_LUPLU</name>
<gene>
    <name evidence="3" type="ORF">LLUT_LOCUS11613</name>
</gene>
<accession>A0AAV1WNH7</accession>
<protein>
    <recommendedName>
        <fullName evidence="2">C2 NT-type domain-containing protein</fullName>
    </recommendedName>
</protein>
<dbReference type="Pfam" id="PF10358">
    <property type="entry name" value="NT-C2"/>
    <property type="match status" value="1"/>
</dbReference>